<dbReference type="InterPro" id="IPR001283">
    <property type="entry name" value="CRISP-related"/>
</dbReference>
<protein>
    <recommendedName>
        <fullName evidence="1">SCP domain-containing protein</fullName>
    </recommendedName>
</protein>
<dbReference type="AlphaFoldDB" id="A0AAW0PXJ2"/>
<dbReference type="InterPro" id="IPR035940">
    <property type="entry name" value="CAP_sf"/>
</dbReference>
<dbReference type="PROSITE" id="PS01009">
    <property type="entry name" value="CRISP_1"/>
    <property type="match status" value="1"/>
</dbReference>
<dbReference type="SUPFAM" id="SSF55797">
    <property type="entry name" value="PR-1-like"/>
    <property type="match status" value="1"/>
</dbReference>
<dbReference type="Proteomes" id="UP001460270">
    <property type="component" value="Unassembled WGS sequence"/>
</dbReference>
<dbReference type="PRINTS" id="PR00837">
    <property type="entry name" value="V5TPXLIKE"/>
</dbReference>
<reference evidence="3" key="1">
    <citation type="submission" date="2024-04" db="EMBL/GenBank/DDBJ databases">
        <title>Salinicola lusitanus LLJ914,a marine bacterium isolated from the Okinawa Trough.</title>
        <authorList>
            <person name="Li J."/>
        </authorList>
    </citation>
    <scope>NUCLEOTIDE SEQUENCE [LARGE SCALE GENOMIC DNA]</scope>
</reference>
<dbReference type="FunFam" id="3.40.33.10:FF:000002">
    <property type="entry name" value="Golgi-associated plant pathogenesis-related protein 1"/>
    <property type="match status" value="1"/>
</dbReference>
<dbReference type="InterPro" id="IPR014044">
    <property type="entry name" value="CAP_dom"/>
</dbReference>
<dbReference type="PANTHER" id="PTHR10334">
    <property type="entry name" value="CYSTEINE-RICH SECRETORY PROTEIN-RELATED"/>
    <property type="match status" value="1"/>
</dbReference>
<keyword evidence="3" id="KW-1185">Reference proteome</keyword>
<dbReference type="EMBL" id="JBBPFD010000003">
    <property type="protein sequence ID" value="KAK7933291.1"/>
    <property type="molecule type" value="Genomic_DNA"/>
</dbReference>
<proteinExistence type="predicted"/>
<evidence type="ECO:0000259" key="1">
    <source>
        <dbReference type="SMART" id="SM00198"/>
    </source>
</evidence>
<dbReference type="CDD" id="cd05382">
    <property type="entry name" value="CAP_GAPR1-like"/>
    <property type="match status" value="1"/>
</dbReference>
<dbReference type="InterPro" id="IPR018244">
    <property type="entry name" value="Allrgn_V5/Tpx1_CS"/>
</dbReference>
<name>A0AAW0PXJ2_9GOBI</name>
<sequence length="181" mass="19842">MADASFKREFLSAHNTYRSQHSAPPLSLNSELCGEAQRWANHLLQKNTMMHSGTSDGENIYCFMSSAPVKLTGREAVDSWYSEIKYYSWGSPGYSSKTGHFTQLVWKDSTEVGVGVASSGRKVFVVGQYRPAGNLNSPMYFQQNVLPKVAGSVNITPKSPASNKQSGFEAGETKVICCTLL</sequence>
<dbReference type="InterPro" id="IPR034113">
    <property type="entry name" value="SCP_GAPR1-like"/>
</dbReference>
<dbReference type="GO" id="GO:0005576">
    <property type="term" value="C:extracellular region"/>
    <property type="evidence" value="ECO:0007669"/>
    <property type="project" value="InterPro"/>
</dbReference>
<gene>
    <name evidence="2" type="ORF">WMY93_004187</name>
</gene>
<organism evidence="2 3">
    <name type="scientific">Mugilogobius chulae</name>
    <name type="common">yellowstripe goby</name>
    <dbReference type="NCBI Taxonomy" id="88201"/>
    <lineage>
        <taxon>Eukaryota</taxon>
        <taxon>Metazoa</taxon>
        <taxon>Chordata</taxon>
        <taxon>Craniata</taxon>
        <taxon>Vertebrata</taxon>
        <taxon>Euteleostomi</taxon>
        <taxon>Actinopterygii</taxon>
        <taxon>Neopterygii</taxon>
        <taxon>Teleostei</taxon>
        <taxon>Neoteleostei</taxon>
        <taxon>Acanthomorphata</taxon>
        <taxon>Gobiaria</taxon>
        <taxon>Gobiiformes</taxon>
        <taxon>Gobioidei</taxon>
        <taxon>Gobiidae</taxon>
        <taxon>Gobionellinae</taxon>
        <taxon>Mugilogobius</taxon>
    </lineage>
</organism>
<evidence type="ECO:0000313" key="2">
    <source>
        <dbReference type="EMBL" id="KAK7933291.1"/>
    </source>
</evidence>
<feature type="domain" description="SCP" evidence="1">
    <location>
        <begin position="5"/>
        <end position="137"/>
    </location>
</feature>
<comment type="caution">
    <text evidence="2">The sequence shown here is derived from an EMBL/GenBank/DDBJ whole genome shotgun (WGS) entry which is preliminary data.</text>
</comment>
<accession>A0AAW0PXJ2</accession>
<dbReference type="Gene3D" id="3.40.33.10">
    <property type="entry name" value="CAP"/>
    <property type="match status" value="1"/>
</dbReference>
<dbReference type="SMART" id="SM00198">
    <property type="entry name" value="SCP"/>
    <property type="match status" value="1"/>
</dbReference>
<evidence type="ECO:0000313" key="3">
    <source>
        <dbReference type="Proteomes" id="UP001460270"/>
    </source>
</evidence>
<dbReference type="Pfam" id="PF00188">
    <property type="entry name" value="CAP"/>
    <property type="match status" value="1"/>
</dbReference>